<sequence>MAKFLSMRAQRDEYYLSFIIKENGSPFKTELVEKATALVYDKGQDKR</sequence>
<dbReference type="EMBL" id="AIDX01000001">
    <property type="protein sequence ID" value="EIQ81074.1"/>
    <property type="molecule type" value="Genomic_DNA"/>
</dbReference>
<reference evidence="1 2" key="1">
    <citation type="journal article" date="2012" name="PLoS ONE">
        <title>Gene Repertoire Evolution of Streptococcus pyogenes Inferred from Phylogenomic Analysis with Streptococcus canis and Streptococcus dysgalactiae.</title>
        <authorList>
            <person name="Lefebure T."/>
            <person name="Richards V.P."/>
            <person name="Lang P."/>
            <person name="Pavinski-Bitar P."/>
            <person name="Stanhope M.J."/>
        </authorList>
    </citation>
    <scope>NUCLEOTIDE SEQUENCE [LARGE SCALE GENOMIC DNA]</scope>
    <source>
        <strain evidence="1 2">FSL Z3-227</strain>
    </source>
</reference>
<evidence type="ECO:0000313" key="2">
    <source>
        <dbReference type="Proteomes" id="UP000004423"/>
    </source>
</evidence>
<evidence type="ECO:0000313" key="1">
    <source>
        <dbReference type="EMBL" id="EIQ81074.1"/>
    </source>
</evidence>
<gene>
    <name evidence="1" type="ORF">SCAZ3_01505</name>
</gene>
<protein>
    <submittedName>
        <fullName evidence="1">Uncharacterized protein</fullName>
    </submittedName>
</protein>
<organism evidence="1 2">
    <name type="scientific">Streptococcus canis FSL Z3-227</name>
    <dbReference type="NCBI Taxonomy" id="482234"/>
    <lineage>
        <taxon>Bacteria</taxon>
        <taxon>Bacillati</taxon>
        <taxon>Bacillota</taxon>
        <taxon>Bacilli</taxon>
        <taxon>Lactobacillales</taxon>
        <taxon>Streptococcaceae</taxon>
        <taxon>Streptococcus</taxon>
    </lineage>
</organism>
<name>A0AAV3FQ05_STRCB</name>
<proteinExistence type="predicted"/>
<accession>A0AAV3FQ05</accession>
<dbReference type="AlphaFoldDB" id="A0AAV3FQ05"/>
<comment type="caution">
    <text evidence="1">The sequence shown here is derived from an EMBL/GenBank/DDBJ whole genome shotgun (WGS) entry which is preliminary data.</text>
</comment>
<dbReference type="Proteomes" id="UP000004423">
    <property type="component" value="Unassembled WGS sequence"/>
</dbReference>